<protein>
    <recommendedName>
        <fullName evidence="3">Bacteriocin-protection protein</fullName>
    </recommendedName>
</protein>
<reference evidence="1 2" key="1">
    <citation type="submission" date="2017-01" db="EMBL/GenBank/DDBJ databases">
        <title>Complete genome of Tateyamaria omphalii DOK1-4 isolated from seawater in Dokdo.</title>
        <authorList>
            <person name="Kim J.H."/>
            <person name="Chi W.-J."/>
        </authorList>
    </citation>
    <scope>NUCLEOTIDE SEQUENCE [LARGE SCALE GENOMIC DNA]</scope>
    <source>
        <strain evidence="1 2">DOK1-4</strain>
    </source>
</reference>
<dbReference type="Proteomes" id="UP000186336">
    <property type="component" value="Chromosome"/>
</dbReference>
<keyword evidence="2" id="KW-1185">Reference proteome</keyword>
<organism evidence="1 2">
    <name type="scientific">Tateyamaria omphalii</name>
    <dbReference type="NCBI Taxonomy" id="299262"/>
    <lineage>
        <taxon>Bacteria</taxon>
        <taxon>Pseudomonadati</taxon>
        <taxon>Pseudomonadota</taxon>
        <taxon>Alphaproteobacteria</taxon>
        <taxon>Rhodobacterales</taxon>
        <taxon>Roseobacteraceae</taxon>
        <taxon>Tateyamaria</taxon>
    </lineage>
</organism>
<dbReference type="OrthoDB" id="9796999at2"/>
<dbReference type="AlphaFoldDB" id="A0A1P8MZ33"/>
<accession>A0A1P8MZ33</accession>
<dbReference type="EMBL" id="CP019312">
    <property type="protein sequence ID" value="APX13324.1"/>
    <property type="molecule type" value="Genomic_DNA"/>
</dbReference>
<name>A0A1P8MZ33_9RHOB</name>
<dbReference type="RefSeq" id="WP_076629758.1">
    <property type="nucleotide sequence ID" value="NZ_CP019312.1"/>
</dbReference>
<evidence type="ECO:0008006" key="3">
    <source>
        <dbReference type="Google" id="ProtNLM"/>
    </source>
</evidence>
<evidence type="ECO:0000313" key="2">
    <source>
        <dbReference type="Proteomes" id="UP000186336"/>
    </source>
</evidence>
<dbReference type="Pfam" id="PF13376">
    <property type="entry name" value="OmdA"/>
    <property type="match status" value="1"/>
</dbReference>
<dbReference type="KEGG" id="tom:BWR18_17800"/>
<evidence type="ECO:0000313" key="1">
    <source>
        <dbReference type="EMBL" id="APX13324.1"/>
    </source>
</evidence>
<gene>
    <name evidence="1" type="ORF">BWR18_17800</name>
</gene>
<proteinExistence type="predicted"/>
<sequence length="190" mass="21025">MSDAPSVEVKSRAELRAWLSANHATANSVWLVVYKKPSPHHLPWGDAIEELLCWGWIDSVTRKVDDARSSYRISPRNPNSAWSAVNKAKVEAARASGAMTPAGEALIDSAQANGMWAFLDDVERLEVPQDLARALKQGDLHGVWDAYPRSVKRGTLEWIKTAKTAPTRARRITDVTASARAGQRPSPFRR</sequence>